<keyword evidence="1 3" id="KW-0378">Hydrolase</keyword>
<dbReference type="AlphaFoldDB" id="A0A418YXJ9"/>
<reference evidence="3 4" key="1">
    <citation type="submission" date="2018-08" db="EMBL/GenBank/DDBJ databases">
        <title>Sphingobium sp. EO9.</title>
        <authorList>
            <person name="Park Y."/>
            <person name="Kim K.H."/>
            <person name="Jeon C.O."/>
        </authorList>
    </citation>
    <scope>NUCLEOTIDE SEQUENCE [LARGE SCALE GENOMIC DNA]</scope>
    <source>
        <strain evidence="3 4">EO9</strain>
    </source>
</reference>
<dbReference type="InterPro" id="IPR029058">
    <property type="entry name" value="AB_hydrolase_fold"/>
</dbReference>
<keyword evidence="4" id="KW-1185">Reference proteome</keyword>
<sequence length="289" mass="30873">MQPTDIRHAIAAMGTDLGPDVLAQCRALFDTEQTAFQAAVPVTQGDIAYGPHERHRLDIYAPLDATGPVPVLVLVHGGGFLKGDKGSSGGGADAWPNANVGRMAAQAGFVGVVINYRLAPDHMWPAGSEDVVAVVAWLKANVAQHGGDPDRIVLAGTSAGAVHVAGYLKLAGDADIRGAVLLSGLYGYTQLDERDLLYYGDAALYPERMPMEAVATTRLPLLVACAQYDPPRFQAEFLGLMQDRLARHGAMPRAVIMTGHNHYTMPMHLGTADRRLADEICAFVRDISH</sequence>
<evidence type="ECO:0000313" key="3">
    <source>
        <dbReference type="EMBL" id="RJG57304.1"/>
    </source>
</evidence>
<evidence type="ECO:0000313" key="4">
    <source>
        <dbReference type="Proteomes" id="UP000283469"/>
    </source>
</evidence>
<dbReference type="PANTHER" id="PTHR48081">
    <property type="entry name" value="AB HYDROLASE SUPERFAMILY PROTEIN C4A8.06C"/>
    <property type="match status" value="1"/>
</dbReference>
<dbReference type="EMBL" id="QVRA01000002">
    <property type="protein sequence ID" value="RJG57304.1"/>
    <property type="molecule type" value="Genomic_DNA"/>
</dbReference>
<dbReference type="Pfam" id="PF20434">
    <property type="entry name" value="BD-FAE"/>
    <property type="match status" value="1"/>
</dbReference>
<accession>A0A418YXJ9</accession>
<comment type="caution">
    <text evidence="3">The sequence shown here is derived from an EMBL/GenBank/DDBJ whole genome shotgun (WGS) entry which is preliminary data.</text>
</comment>
<evidence type="ECO:0000259" key="2">
    <source>
        <dbReference type="Pfam" id="PF20434"/>
    </source>
</evidence>
<dbReference type="InterPro" id="IPR049492">
    <property type="entry name" value="BD-FAE-like_dom"/>
</dbReference>
<name>A0A418YXJ9_9SPHN</name>
<dbReference type="Gene3D" id="3.40.50.1820">
    <property type="entry name" value="alpha/beta hydrolase"/>
    <property type="match status" value="1"/>
</dbReference>
<evidence type="ECO:0000256" key="1">
    <source>
        <dbReference type="ARBA" id="ARBA00022801"/>
    </source>
</evidence>
<proteinExistence type="predicted"/>
<gene>
    <name evidence="3" type="ORF">D0Z70_03620</name>
</gene>
<dbReference type="OrthoDB" id="9771666at2"/>
<dbReference type="PANTHER" id="PTHR48081:SF33">
    <property type="entry name" value="KYNURENINE FORMAMIDASE"/>
    <property type="match status" value="1"/>
</dbReference>
<dbReference type="InterPro" id="IPR050300">
    <property type="entry name" value="GDXG_lipolytic_enzyme"/>
</dbReference>
<protein>
    <submittedName>
        <fullName evidence="3">Alpha/beta hydrolase</fullName>
    </submittedName>
</protein>
<feature type="domain" description="BD-FAE-like" evidence="2">
    <location>
        <begin position="57"/>
        <end position="165"/>
    </location>
</feature>
<organism evidence="3 4">
    <name type="scientific">Sphingobium terrigena</name>
    <dbReference type="NCBI Taxonomy" id="2304063"/>
    <lineage>
        <taxon>Bacteria</taxon>
        <taxon>Pseudomonadati</taxon>
        <taxon>Pseudomonadota</taxon>
        <taxon>Alphaproteobacteria</taxon>
        <taxon>Sphingomonadales</taxon>
        <taxon>Sphingomonadaceae</taxon>
        <taxon>Sphingobium</taxon>
    </lineage>
</organism>
<dbReference type="Proteomes" id="UP000283469">
    <property type="component" value="Unassembled WGS sequence"/>
</dbReference>
<dbReference type="SUPFAM" id="SSF53474">
    <property type="entry name" value="alpha/beta-Hydrolases"/>
    <property type="match status" value="1"/>
</dbReference>
<dbReference type="GO" id="GO:0016787">
    <property type="term" value="F:hydrolase activity"/>
    <property type="evidence" value="ECO:0007669"/>
    <property type="project" value="UniProtKB-KW"/>
</dbReference>